<dbReference type="InterPro" id="IPR045076">
    <property type="entry name" value="MutS"/>
</dbReference>
<dbReference type="PANTHER" id="PTHR11361">
    <property type="entry name" value="DNA MISMATCH REPAIR PROTEIN MUTS FAMILY MEMBER"/>
    <property type="match status" value="1"/>
</dbReference>
<comment type="similarity">
    <text evidence="2">Belongs to the DNA mismatch repair MutS family.</text>
</comment>
<accession>A0AAV2QCX5</accession>
<keyword evidence="12" id="KW-0175">Coiled coil</keyword>
<dbReference type="GO" id="GO:0006298">
    <property type="term" value="P:mismatch repair"/>
    <property type="evidence" value="ECO:0007669"/>
    <property type="project" value="InterPro"/>
</dbReference>
<dbReference type="GO" id="GO:0032301">
    <property type="term" value="C:MutSalpha complex"/>
    <property type="evidence" value="ECO:0007669"/>
    <property type="project" value="TreeGrafter"/>
</dbReference>
<keyword evidence="15" id="KW-1185">Reference proteome</keyword>
<keyword evidence="5" id="KW-0227">DNA damage</keyword>
<gene>
    <name evidence="14" type="ORF">MNOR_LOCUS11421</name>
</gene>
<organism evidence="14 15">
    <name type="scientific">Meganyctiphanes norvegica</name>
    <name type="common">Northern krill</name>
    <name type="synonym">Thysanopoda norvegica</name>
    <dbReference type="NCBI Taxonomy" id="48144"/>
    <lineage>
        <taxon>Eukaryota</taxon>
        <taxon>Metazoa</taxon>
        <taxon>Ecdysozoa</taxon>
        <taxon>Arthropoda</taxon>
        <taxon>Crustacea</taxon>
        <taxon>Multicrustacea</taxon>
        <taxon>Malacostraca</taxon>
        <taxon>Eumalacostraca</taxon>
        <taxon>Eucarida</taxon>
        <taxon>Euphausiacea</taxon>
        <taxon>Euphausiidae</taxon>
        <taxon>Meganyctiphanes</taxon>
    </lineage>
</organism>
<dbReference type="AlphaFoldDB" id="A0AAV2QCX5"/>
<sequence>MSQVQPKAQFNLDGIQEQGFLSFFRGLPEKPNTTVRIFDRGDYYTVHGQDALLAARELFKTSSVIKHLGTGSNKVESVVLSKLNFESFIRDLLLVKQYRIEVYKPKSGSKNEWQAEFKASPGNLSQFEELLFGANSDLTLTTGVIAVKVANDNGQRVVGVGYVDVTGRLLTVSEFSDNETFSNLEALLVQLGPQECIIVSGDQSPDGLKLQQVLGRNHLLVTERKRAEFSNKDAAQDLARLLKLKGGADASHVIARPELEKTHAIASLQAVIKYLELLSDESNFSQFTLTSYDLSHYMHLDSAAMKALHVEPQITGTDGGATNKSHSILGLLDKCRTPLGHRMLAQWLRQPLVDLNKIEERQDMVEAIISSVDLRHSLGEEHLRRVPDLQRLARKLSRKQATLQDCYKFYQCVERLPNLCGAIAQYDGPHSTALAAVFTTPIQEMLTDLNKFQEMIETTVDMEMAGQGEFVIKPDFDENLEELRRQMNELESDIEKQLRKSANDLGLEAGKTIKLESNAQLGYFLRVTLKDEKVLRNNRNYRMIDTNKAGVRFRNNAMTDANDQYLNAKEEYSQQQKTVVDEVINIAAGYIECIQNLGSLLATLDCIYALASAAVAAPIPYVRPKVTKTIIAKSFRKDFLEHILDLALKMLNLKYFSKGNSGNPMTLVGRFTGDLYLAAAAARVKVEVVAAAAATAAQVEVVVEVVVVAAVGVGSGILEVFPFPLEVETGCATGTAPAHSFTLLEVDGIDIWGSLELELEIEENINGGVCSL</sequence>
<evidence type="ECO:0000256" key="4">
    <source>
        <dbReference type="ARBA" id="ARBA00022741"/>
    </source>
</evidence>
<dbReference type="Gene3D" id="1.10.1420.10">
    <property type="match status" value="2"/>
</dbReference>
<evidence type="ECO:0000256" key="2">
    <source>
        <dbReference type="ARBA" id="ARBA00006271"/>
    </source>
</evidence>
<keyword evidence="8" id="KW-0234">DNA repair</keyword>
<dbReference type="InterPro" id="IPR036187">
    <property type="entry name" value="DNA_mismatch_repair_MutS_sf"/>
</dbReference>
<dbReference type="InterPro" id="IPR007860">
    <property type="entry name" value="DNA_mmatch_repair_MutS_con_dom"/>
</dbReference>
<dbReference type="InterPro" id="IPR011184">
    <property type="entry name" value="DNA_mismatch_repair_Msh2"/>
</dbReference>
<dbReference type="Pfam" id="PF05192">
    <property type="entry name" value="MutS_III"/>
    <property type="match status" value="1"/>
</dbReference>
<evidence type="ECO:0000256" key="5">
    <source>
        <dbReference type="ARBA" id="ARBA00022763"/>
    </source>
</evidence>
<comment type="caution">
    <text evidence="14">The sequence shown here is derived from an EMBL/GenBank/DDBJ whole genome shotgun (WGS) entry which is preliminary data.</text>
</comment>
<dbReference type="InterPro" id="IPR007861">
    <property type="entry name" value="DNA_mismatch_repair_MutS_clamp"/>
</dbReference>
<dbReference type="InterPro" id="IPR007695">
    <property type="entry name" value="DNA_mismatch_repair_MutS-lik_N"/>
</dbReference>
<reference evidence="14 15" key="1">
    <citation type="submission" date="2024-05" db="EMBL/GenBank/DDBJ databases">
        <authorList>
            <person name="Wallberg A."/>
        </authorList>
    </citation>
    <scope>NUCLEOTIDE SEQUENCE [LARGE SCALE GENOMIC DNA]</scope>
</reference>
<dbReference type="GO" id="GO:0006312">
    <property type="term" value="P:mitotic recombination"/>
    <property type="evidence" value="ECO:0007669"/>
    <property type="project" value="TreeGrafter"/>
</dbReference>
<dbReference type="SMART" id="SM00533">
    <property type="entry name" value="MUTSd"/>
    <property type="match status" value="1"/>
</dbReference>
<feature type="coiled-coil region" evidence="12">
    <location>
        <begin position="473"/>
        <end position="500"/>
    </location>
</feature>
<keyword evidence="6" id="KW-0067">ATP-binding</keyword>
<dbReference type="Proteomes" id="UP001497623">
    <property type="component" value="Unassembled WGS sequence"/>
</dbReference>
<evidence type="ECO:0000256" key="6">
    <source>
        <dbReference type="ARBA" id="ARBA00022840"/>
    </source>
</evidence>
<keyword evidence="7" id="KW-0238">DNA-binding</keyword>
<dbReference type="GO" id="GO:0030983">
    <property type="term" value="F:mismatched DNA binding"/>
    <property type="evidence" value="ECO:0007669"/>
    <property type="project" value="InterPro"/>
</dbReference>
<dbReference type="FunFam" id="1.10.1420.10:FF:000003">
    <property type="entry name" value="DNA mismatch repair protein"/>
    <property type="match status" value="1"/>
</dbReference>
<dbReference type="PIRSF" id="PIRSF005813">
    <property type="entry name" value="MSH2"/>
    <property type="match status" value="1"/>
</dbReference>
<keyword evidence="4" id="KW-0547">Nucleotide-binding</keyword>
<dbReference type="Pfam" id="PF05190">
    <property type="entry name" value="MutS_IV"/>
    <property type="match status" value="1"/>
</dbReference>
<dbReference type="EMBL" id="CAXKWB010006001">
    <property type="protein sequence ID" value="CAL4080919.1"/>
    <property type="molecule type" value="Genomic_DNA"/>
</dbReference>
<dbReference type="GO" id="GO:0005524">
    <property type="term" value="F:ATP binding"/>
    <property type="evidence" value="ECO:0007669"/>
    <property type="project" value="UniProtKB-KW"/>
</dbReference>
<evidence type="ECO:0000256" key="12">
    <source>
        <dbReference type="SAM" id="Coils"/>
    </source>
</evidence>
<dbReference type="InterPro" id="IPR007696">
    <property type="entry name" value="DNA_mismatch_repair_MutS_core"/>
</dbReference>
<feature type="domain" description="DNA mismatch repair protein MutS core" evidence="13">
    <location>
        <begin position="323"/>
        <end position="643"/>
    </location>
</feature>
<dbReference type="Gene3D" id="3.30.420.110">
    <property type="entry name" value="MutS, connector domain"/>
    <property type="match status" value="1"/>
</dbReference>
<feature type="non-terminal residue" evidence="14">
    <location>
        <position position="772"/>
    </location>
</feature>
<comment type="subcellular location">
    <subcellularLocation>
        <location evidence="1">Nucleus</location>
    </subcellularLocation>
</comment>
<name>A0AAV2QCX5_MEGNR</name>
<dbReference type="Gene3D" id="3.40.1170.10">
    <property type="entry name" value="DNA repair protein MutS, domain I"/>
    <property type="match status" value="1"/>
</dbReference>
<dbReference type="PANTHER" id="PTHR11361:SF35">
    <property type="entry name" value="DNA MISMATCH REPAIR PROTEIN MSH2"/>
    <property type="match status" value="1"/>
</dbReference>
<dbReference type="SUPFAM" id="SSF53150">
    <property type="entry name" value="DNA repair protein MutS, domain II"/>
    <property type="match status" value="1"/>
</dbReference>
<evidence type="ECO:0000313" key="15">
    <source>
        <dbReference type="Proteomes" id="UP001497623"/>
    </source>
</evidence>
<evidence type="ECO:0000256" key="7">
    <source>
        <dbReference type="ARBA" id="ARBA00023125"/>
    </source>
</evidence>
<evidence type="ECO:0000256" key="3">
    <source>
        <dbReference type="ARBA" id="ARBA00019549"/>
    </source>
</evidence>
<evidence type="ECO:0000256" key="1">
    <source>
        <dbReference type="ARBA" id="ARBA00004123"/>
    </source>
</evidence>
<dbReference type="SUPFAM" id="SSF48334">
    <property type="entry name" value="DNA repair protein MutS, domain III"/>
    <property type="match status" value="1"/>
</dbReference>
<dbReference type="FunFam" id="3.40.1170.10:FF:000003">
    <property type="entry name" value="DNA mismatch repair protein"/>
    <property type="match status" value="1"/>
</dbReference>
<protein>
    <recommendedName>
        <fullName evidence="11">DNA mismatch repair protein MSH2</fullName>
    </recommendedName>
    <alternativeName>
        <fullName evidence="3">DNA mismatch repair protein Msh2</fullName>
    </alternativeName>
    <alternativeName>
        <fullName evidence="10">MutS protein homolog 2</fullName>
    </alternativeName>
</protein>
<evidence type="ECO:0000313" key="14">
    <source>
        <dbReference type="EMBL" id="CAL4080919.1"/>
    </source>
</evidence>
<dbReference type="FunFam" id="3.30.420.110:FF:000002">
    <property type="entry name" value="DNA mismatch repair protein"/>
    <property type="match status" value="1"/>
</dbReference>
<dbReference type="InterPro" id="IPR036678">
    <property type="entry name" value="MutS_con_dom_sf"/>
</dbReference>
<dbReference type="Pfam" id="PF05188">
    <property type="entry name" value="MutS_II"/>
    <property type="match status" value="1"/>
</dbReference>
<proteinExistence type="inferred from homology"/>
<dbReference type="Pfam" id="PF01624">
    <property type="entry name" value="MutS_I"/>
    <property type="match status" value="1"/>
</dbReference>
<dbReference type="InterPro" id="IPR016151">
    <property type="entry name" value="DNA_mismatch_repair_MutS_N"/>
</dbReference>
<evidence type="ECO:0000256" key="8">
    <source>
        <dbReference type="ARBA" id="ARBA00023204"/>
    </source>
</evidence>
<evidence type="ECO:0000259" key="13">
    <source>
        <dbReference type="SMART" id="SM00533"/>
    </source>
</evidence>
<evidence type="ECO:0000256" key="11">
    <source>
        <dbReference type="ARBA" id="ARBA00073545"/>
    </source>
</evidence>
<evidence type="ECO:0000256" key="9">
    <source>
        <dbReference type="ARBA" id="ARBA00023242"/>
    </source>
</evidence>
<dbReference type="GO" id="GO:0140664">
    <property type="term" value="F:ATP-dependent DNA damage sensor activity"/>
    <property type="evidence" value="ECO:0007669"/>
    <property type="project" value="InterPro"/>
</dbReference>
<keyword evidence="9" id="KW-0539">Nucleus</keyword>
<evidence type="ECO:0000256" key="10">
    <source>
        <dbReference type="ARBA" id="ARBA00029795"/>
    </source>
</evidence>